<dbReference type="InterPro" id="IPR000276">
    <property type="entry name" value="GPCR_Rhodpsn"/>
</dbReference>
<comment type="similarity">
    <text evidence="3 9">Belongs to the G-protein coupled receptor 1 family.</text>
</comment>
<dbReference type="STRING" id="48709.A0A1D2MML5"/>
<comment type="function">
    <text evidence="1">Receptor for thyrotropin-releasing hormone (TRH). Upon ligand binding, this G-protein-coupled receptor triggers activation of the phosphatidylinositol (IP3)-calcium-protein kinase C (PKC) pathway.</text>
</comment>
<evidence type="ECO:0000256" key="10">
    <source>
        <dbReference type="SAM" id="Phobius"/>
    </source>
</evidence>
<keyword evidence="7 10" id="KW-0472">Membrane</keyword>
<dbReference type="PROSITE" id="PS50262">
    <property type="entry name" value="G_PROTEIN_RECEP_F1_2"/>
    <property type="match status" value="1"/>
</dbReference>
<dbReference type="PROSITE" id="PS00237">
    <property type="entry name" value="G_PROTEIN_RECEP_F1_1"/>
    <property type="match status" value="1"/>
</dbReference>
<keyword evidence="6 10" id="KW-1133">Transmembrane helix</keyword>
<sequence>MPSESDESLTGGYYHLINRSAESLAKENDPLYFPISLRIVGTVIQGLIFLIGIVGNVIVIYVVAKLPSMWSPTNCYLVSLAVADCIVLIAAVPQEVVSYYLVGGTWIWGDLGCIHLVFFQNLGINASSLSVTAFTVERYIAISKPLHARTISTVRHALKTIISLWTFAVVYCCPWFFLAKTVPIHYHSFPELKLCVHKLSRDQYLGYYFTDLVLFYIVPVILCAVLHFIMAYTLVIQPTAGSEIYIHAGNTQTLEPQFKSRISGRIKVVKMLALVSSLFAILWLPYRGLLVYNSLAKVKYMDLWYLMAAKSCVYLNSAINPILYNAMSVKFRRAYRVAFLCGSCSKCETPSEC</sequence>
<reference evidence="12 13" key="1">
    <citation type="journal article" date="2016" name="Genome Biol. Evol.">
        <title>Gene Family Evolution Reflects Adaptation to Soil Environmental Stressors in the Genome of the Collembolan Orchesella cincta.</title>
        <authorList>
            <person name="Faddeeva-Vakhrusheva A."/>
            <person name="Derks M.F."/>
            <person name="Anvar S.Y."/>
            <person name="Agamennone V."/>
            <person name="Suring W."/>
            <person name="Smit S."/>
            <person name="van Straalen N.M."/>
            <person name="Roelofs D."/>
        </authorList>
    </citation>
    <scope>NUCLEOTIDE SEQUENCE [LARGE SCALE GENOMIC DNA]</scope>
    <source>
        <tissue evidence="12">Mixed pool</tissue>
    </source>
</reference>
<name>A0A1D2MML5_ORCCI</name>
<dbReference type="Pfam" id="PF00001">
    <property type="entry name" value="7tm_1"/>
    <property type="match status" value="1"/>
</dbReference>
<feature type="transmembrane region" description="Helical" evidence="10">
    <location>
        <begin position="213"/>
        <end position="235"/>
    </location>
</feature>
<dbReference type="PANTHER" id="PTHR46061:SF3">
    <property type="entry name" value="THYROTROPIN-RELEASING HORMONE RECEPTOR"/>
    <property type="match status" value="1"/>
</dbReference>
<feature type="transmembrane region" description="Helical" evidence="10">
    <location>
        <begin position="268"/>
        <end position="284"/>
    </location>
</feature>
<protein>
    <recommendedName>
        <fullName evidence="4">Thyrotropin-releasing hormone receptor</fullName>
    </recommendedName>
    <alternativeName>
        <fullName evidence="8">Thyroliberin receptor</fullName>
    </alternativeName>
</protein>
<keyword evidence="9 12" id="KW-0675">Receptor</keyword>
<dbReference type="EMBL" id="LJIJ01000844">
    <property type="protein sequence ID" value="ODM94198.1"/>
    <property type="molecule type" value="Genomic_DNA"/>
</dbReference>
<dbReference type="SUPFAM" id="SSF81321">
    <property type="entry name" value="Family A G protein-coupled receptor-like"/>
    <property type="match status" value="1"/>
</dbReference>
<evidence type="ECO:0000256" key="8">
    <source>
        <dbReference type="ARBA" id="ARBA00032251"/>
    </source>
</evidence>
<dbReference type="OrthoDB" id="5987936at2759"/>
<dbReference type="PANTHER" id="PTHR46061">
    <property type="entry name" value="THYROTROPIN-RELEASING HORMONE RECEPTOR"/>
    <property type="match status" value="1"/>
</dbReference>
<comment type="subcellular location">
    <subcellularLocation>
        <location evidence="2">Membrane</location>
    </subcellularLocation>
</comment>
<evidence type="ECO:0000256" key="1">
    <source>
        <dbReference type="ARBA" id="ARBA00004100"/>
    </source>
</evidence>
<keyword evidence="5 9" id="KW-0812">Transmembrane</keyword>
<gene>
    <name evidence="12" type="ORF">Ocin01_12490</name>
</gene>
<evidence type="ECO:0000256" key="6">
    <source>
        <dbReference type="ARBA" id="ARBA00022989"/>
    </source>
</evidence>
<evidence type="ECO:0000256" key="4">
    <source>
        <dbReference type="ARBA" id="ARBA00018873"/>
    </source>
</evidence>
<evidence type="ECO:0000256" key="2">
    <source>
        <dbReference type="ARBA" id="ARBA00004370"/>
    </source>
</evidence>
<dbReference type="GO" id="GO:0004997">
    <property type="term" value="F:thyrotropin-releasing hormone receptor activity"/>
    <property type="evidence" value="ECO:0007669"/>
    <property type="project" value="InterPro"/>
</dbReference>
<keyword evidence="9" id="KW-0807">Transducer</keyword>
<evidence type="ECO:0000256" key="7">
    <source>
        <dbReference type="ARBA" id="ARBA00023136"/>
    </source>
</evidence>
<dbReference type="Gene3D" id="1.20.1070.10">
    <property type="entry name" value="Rhodopsin 7-helix transmembrane proteins"/>
    <property type="match status" value="1"/>
</dbReference>
<comment type="caution">
    <text evidence="12">The sequence shown here is derived from an EMBL/GenBank/DDBJ whole genome shotgun (WGS) entry which is preliminary data.</text>
</comment>
<proteinExistence type="inferred from homology"/>
<dbReference type="PRINTS" id="PR01846">
    <property type="entry name" value="TRHRFAMILY"/>
</dbReference>
<dbReference type="GO" id="GO:0016020">
    <property type="term" value="C:membrane"/>
    <property type="evidence" value="ECO:0007669"/>
    <property type="project" value="UniProtKB-SubCell"/>
</dbReference>
<evidence type="ECO:0000313" key="13">
    <source>
        <dbReference type="Proteomes" id="UP000094527"/>
    </source>
</evidence>
<feature type="transmembrane region" description="Helical" evidence="10">
    <location>
        <begin position="304"/>
        <end position="326"/>
    </location>
</feature>
<feature type="transmembrane region" description="Helical" evidence="10">
    <location>
        <begin position="157"/>
        <end position="178"/>
    </location>
</feature>
<evidence type="ECO:0000259" key="11">
    <source>
        <dbReference type="PROSITE" id="PS50262"/>
    </source>
</evidence>
<dbReference type="Proteomes" id="UP000094527">
    <property type="component" value="Unassembled WGS sequence"/>
</dbReference>
<feature type="transmembrane region" description="Helical" evidence="10">
    <location>
        <begin position="39"/>
        <end position="63"/>
    </location>
</feature>
<organism evidence="12 13">
    <name type="scientific">Orchesella cincta</name>
    <name type="common">Springtail</name>
    <name type="synonym">Podura cincta</name>
    <dbReference type="NCBI Taxonomy" id="48709"/>
    <lineage>
        <taxon>Eukaryota</taxon>
        <taxon>Metazoa</taxon>
        <taxon>Ecdysozoa</taxon>
        <taxon>Arthropoda</taxon>
        <taxon>Hexapoda</taxon>
        <taxon>Collembola</taxon>
        <taxon>Entomobryomorpha</taxon>
        <taxon>Entomobryoidea</taxon>
        <taxon>Orchesellidae</taxon>
        <taxon>Orchesellinae</taxon>
        <taxon>Orchesella</taxon>
    </lineage>
</organism>
<dbReference type="AlphaFoldDB" id="A0A1D2MML5"/>
<dbReference type="PRINTS" id="PR00237">
    <property type="entry name" value="GPCRRHODOPSN"/>
</dbReference>
<keyword evidence="9" id="KW-0297">G-protein coupled receptor</keyword>
<evidence type="ECO:0000256" key="3">
    <source>
        <dbReference type="ARBA" id="ARBA00010663"/>
    </source>
</evidence>
<evidence type="ECO:0000256" key="5">
    <source>
        <dbReference type="ARBA" id="ARBA00022692"/>
    </source>
</evidence>
<accession>A0A1D2MML5</accession>
<dbReference type="InterPro" id="IPR002120">
    <property type="entry name" value="TRH_rcpt_1"/>
</dbReference>
<evidence type="ECO:0000256" key="9">
    <source>
        <dbReference type="RuleBase" id="RU000688"/>
    </source>
</evidence>
<dbReference type="OMA" id="HEMMYLL"/>
<feature type="domain" description="G-protein coupled receptors family 1 profile" evidence="11">
    <location>
        <begin position="55"/>
        <end position="324"/>
    </location>
</feature>
<keyword evidence="13" id="KW-1185">Reference proteome</keyword>
<feature type="transmembrane region" description="Helical" evidence="10">
    <location>
        <begin position="75"/>
        <end position="94"/>
    </location>
</feature>
<evidence type="ECO:0000313" key="12">
    <source>
        <dbReference type="EMBL" id="ODM94198.1"/>
    </source>
</evidence>
<dbReference type="InterPro" id="IPR017452">
    <property type="entry name" value="GPCR_Rhodpsn_7TM"/>
</dbReference>